<evidence type="ECO:0000256" key="4">
    <source>
        <dbReference type="ARBA" id="ARBA00022692"/>
    </source>
</evidence>
<keyword evidence="6 7" id="KW-0472">Membrane</keyword>
<comment type="subcellular location">
    <subcellularLocation>
        <location evidence="1">Cell membrane</location>
        <topology evidence="1">Multi-pass membrane protein</topology>
    </subcellularLocation>
</comment>
<dbReference type="GO" id="GO:0005886">
    <property type="term" value="C:plasma membrane"/>
    <property type="evidence" value="ECO:0007669"/>
    <property type="project" value="UniProtKB-SubCell"/>
</dbReference>
<protein>
    <submittedName>
        <fullName evidence="8">DoxX family protein</fullName>
    </submittedName>
</protein>
<keyword evidence="5 7" id="KW-1133">Transmembrane helix</keyword>
<evidence type="ECO:0000256" key="1">
    <source>
        <dbReference type="ARBA" id="ARBA00004651"/>
    </source>
</evidence>
<reference evidence="8 9" key="1">
    <citation type="submission" date="2018-06" db="EMBL/GenBank/DDBJ databases">
        <authorList>
            <consortium name="Pathogen Informatics"/>
            <person name="Doyle S."/>
        </authorList>
    </citation>
    <scope>NUCLEOTIDE SEQUENCE [LARGE SCALE GENOMIC DNA]</scope>
    <source>
        <strain evidence="8 9">NCTC7807</strain>
    </source>
</reference>
<dbReference type="EMBL" id="UHID01000007">
    <property type="protein sequence ID" value="SUP60622.1"/>
    <property type="molecule type" value="Genomic_DNA"/>
</dbReference>
<accession>A0A380P7X0</accession>
<organism evidence="8 9">
    <name type="scientific">Streptomyces griseus</name>
    <dbReference type="NCBI Taxonomy" id="1911"/>
    <lineage>
        <taxon>Bacteria</taxon>
        <taxon>Bacillati</taxon>
        <taxon>Actinomycetota</taxon>
        <taxon>Actinomycetes</taxon>
        <taxon>Kitasatosporales</taxon>
        <taxon>Streptomycetaceae</taxon>
        <taxon>Streptomyces</taxon>
    </lineage>
</organism>
<evidence type="ECO:0000256" key="6">
    <source>
        <dbReference type="ARBA" id="ARBA00023136"/>
    </source>
</evidence>
<dbReference type="PANTHER" id="PTHR33452">
    <property type="entry name" value="OXIDOREDUCTASE CATD-RELATED"/>
    <property type="match status" value="1"/>
</dbReference>
<dbReference type="AlphaFoldDB" id="A0A380P7X0"/>
<dbReference type="Proteomes" id="UP000254150">
    <property type="component" value="Unassembled WGS sequence"/>
</dbReference>
<gene>
    <name evidence="8" type="ORF">NCTC7807_04693</name>
</gene>
<dbReference type="RefSeq" id="WP_100454119.1">
    <property type="nucleotide sequence ID" value="NZ_UHID01000007.1"/>
</dbReference>
<keyword evidence="4 7" id="KW-0812">Transmembrane</keyword>
<dbReference type="GeneID" id="95071087"/>
<name>A0A380P7X0_STRGR</name>
<keyword evidence="3" id="KW-1003">Cell membrane</keyword>
<dbReference type="Pfam" id="PF07681">
    <property type="entry name" value="DoxX"/>
    <property type="match status" value="1"/>
</dbReference>
<sequence>MTCPTRRDTGLLLLRIGVSGPLIAHGTQKLFGWFAGAGLQGSAEFMEQQGYRPGKLSAIAAGLAEAGGGALLGLGLATPVGGAAVAAGMTGAAAVHTPHGFWGYAGGYELNTVYGVAAAALALTGPGRVSLDHVTGHRLDRGWMAPAALGAGAVLAALAVGARQVRTRRTREGSDTES</sequence>
<dbReference type="PANTHER" id="PTHR33452:SF1">
    <property type="entry name" value="INNER MEMBRANE PROTEIN YPHA-RELATED"/>
    <property type="match status" value="1"/>
</dbReference>
<evidence type="ECO:0000256" key="7">
    <source>
        <dbReference type="SAM" id="Phobius"/>
    </source>
</evidence>
<evidence type="ECO:0000256" key="5">
    <source>
        <dbReference type="ARBA" id="ARBA00022989"/>
    </source>
</evidence>
<proteinExistence type="inferred from homology"/>
<evidence type="ECO:0000256" key="3">
    <source>
        <dbReference type="ARBA" id="ARBA00022475"/>
    </source>
</evidence>
<feature type="transmembrane region" description="Helical" evidence="7">
    <location>
        <begin position="143"/>
        <end position="162"/>
    </location>
</feature>
<evidence type="ECO:0000256" key="2">
    <source>
        <dbReference type="ARBA" id="ARBA00006679"/>
    </source>
</evidence>
<dbReference type="InterPro" id="IPR032808">
    <property type="entry name" value="DoxX"/>
</dbReference>
<evidence type="ECO:0000313" key="9">
    <source>
        <dbReference type="Proteomes" id="UP000254150"/>
    </source>
</evidence>
<evidence type="ECO:0000313" key="8">
    <source>
        <dbReference type="EMBL" id="SUP60622.1"/>
    </source>
</evidence>
<comment type="similarity">
    <text evidence="2">Belongs to the DoxX family.</text>
</comment>
<dbReference type="InterPro" id="IPR051907">
    <property type="entry name" value="DoxX-like_oxidoreductase"/>
</dbReference>